<keyword evidence="2" id="KW-1185">Reference proteome</keyword>
<dbReference type="AlphaFoldDB" id="A0A401JEW6"/>
<organism evidence="1 2">
    <name type="scientific">Sulfuriferula multivorans</name>
    <dbReference type="NCBI Taxonomy" id="1559896"/>
    <lineage>
        <taxon>Bacteria</taxon>
        <taxon>Pseudomonadati</taxon>
        <taxon>Pseudomonadota</taxon>
        <taxon>Betaproteobacteria</taxon>
        <taxon>Nitrosomonadales</taxon>
        <taxon>Sulfuricellaceae</taxon>
        <taxon>Sulfuriferula</taxon>
    </lineage>
</organism>
<gene>
    <name evidence="1" type="ORF">SFMTTN_1984</name>
</gene>
<dbReference type="EMBL" id="BGOW01000017">
    <property type="protein sequence ID" value="GBL46172.1"/>
    <property type="molecule type" value="Genomic_DNA"/>
</dbReference>
<accession>A0A401JEW6</accession>
<comment type="caution">
    <text evidence="1">The sequence shown here is derived from an EMBL/GenBank/DDBJ whole genome shotgun (WGS) entry which is preliminary data.</text>
</comment>
<protein>
    <submittedName>
        <fullName evidence="1">Uncharacterized protein</fullName>
    </submittedName>
</protein>
<sequence>MAKKLLSVHQVSKAVGIPTALETKNRAPWCPVQFYCDTGINARQV</sequence>
<name>A0A401JEW6_9PROT</name>
<evidence type="ECO:0000313" key="1">
    <source>
        <dbReference type="EMBL" id="GBL46172.1"/>
    </source>
</evidence>
<reference evidence="1 2" key="1">
    <citation type="journal article" date="2019" name="Front. Microbiol.">
        <title>Genomes of Neutrophilic Sulfur-Oxidizing Chemolithoautotrophs Representing 9 Proteobacterial Species From 8 Genera.</title>
        <authorList>
            <person name="Watanabe T."/>
            <person name="Kojima H."/>
            <person name="Umezawa K."/>
            <person name="Hori C."/>
            <person name="Takasuka T.E."/>
            <person name="Kato Y."/>
            <person name="Fukui M."/>
        </authorList>
    </citation>
    <scope>NUCLEOTIDE SEQUENCE [LARGE SCALE GENOMIC DNA]</scope>
    <source>
        <strain evidence="1 2">TTN</strain>
    </source>
</reference>
<dbReference type="Proteomes" id="UP000286806">
    <property type="component" value="Unassembled WGS sequence"/>
</dbReference>
<evidence type="ECO:0000313" key="2">
    <source>
        <dbReference type="Proteomes" id="UP000286806"/>
    </source>
</evidence>
<proteinExistence type="predicted"/>